<dbReference type="GeneID" id="54552864"/>
<dbReference type="Proteomes" id="UP000800097">
    <property type="component" value="Unassembled WGS sequence"/>
</dbReference>
<dbReference type="EMBL" id="ML986489">
    <property type="protein sequence ID" value="KAF2278009.1"/>
    <property type="molecule type" value="Genomic_DNA"/>
</dbReference>
<name>A0A6A6JSP8_WESOR</name>
<feature type="compositionally biased region" description="Low complexity" evidence="1">
    <location>
        <begin position="205"/>
        <end position="233"/>
    </location>
</feature>
<protein>
    <submittedName>
        <fullName evidence="2">Uncharacterized protein</fullName>
    </submittedName>
</protein>
<evidence type="ECO:0000256" key="1">
    <source>
        <dbReference type="SAM" id="MobiDB-lite"/>
    </source>
</evidence>
<evidence type="ECO:0000313" key="2">
    <source>
        <dbReference type="EMBL" id="KAF2278009.1"/>
    </source>
</evidence>
<organism evidence="2 3">
    <name type="scientific">Westerdykella ornata</name>
    <dbReference type="NCBI Taxonomy" id="318751"/>
    <lineage>
        <taxon>Eukaryota</taxon>
        <taxon>Fungi</taxon>
        <taxon>Dikarya</taxon>
        <taxon>Ascomycota</taxon>
        <taxon>Pezizomycotina</taxon>
        <taxon>Dothideomycetes</taxon>
        <taxon>Pleosporomycetidae</taxon>
        <taxon>Pleosporales</taxon>
        <taxon>Sporormiaceae</taxon>
        <taxon>Westerdykella</taxon>
    </lineage>
</organism>
<dbReference type="OrthoDB" id="5229536at2759"/>
<gene>
    <name evidence="2" type="ORF">EI97DRAFT_441283</name>
</gene>
<evidence type="ECO:0000313" key="3">
    <source>
        <dbReference type="Proteomes" id="UP000800097"/>
    </source>
</evidence>
<feature type="region of interest" description="Disordered" evidence="1">
    <location>
        <begin position="199"/>
        <end position="236"/>
    </location>
</feature>
<keyword evidence="3" id="KW-1185">Reference proteome</keyword>
<dbReference type="AlphaFoldDB" id="A0A6A6JSP8"/>
<sequence>MSSITTAIPSGPLSNGPDWCIQDMLDFWGADETPYKYNECANSTRGQQKSDFQTLCCDGNIIDTSDNLFSMAPRNMSQYPLDIENLVCCRKAGQLLPGGIMPIETDYTRCEYGLKPTPLASLAATNTENAALYLATYESASGDATGGWADWTRTETPTCLWVQTAHPDIPMVDVTVPAAAITTLPPPTTDRWGYTITRSVEGDGTRTTASASRSTQNPSRSGPVAASAPSSSAERSKRKPLAMLLTSLGLGLVFSLLL</sequence>
<reference evidence="2" key="1">
    <citation type="journal article" date="2020" name="Stud. Mycol.">
        <title>101 Dothideomycetes genomes: a test case for predicting lifestyles and emergence of pathogens.</title>
        <authorList>
            <person name="Haridas S."/>
            <person name="Albert R."/>
            <person name="Binder M."/>
            <person name="Bloem J."/>
            <person name="Labutti K."/>
            <person name="Salamov A."/>
            <person name="Andreopoulos B."/>
            <person name="Baker S."/>
            <person name="Barry K."/>
            <person name="Bills G."/>
            <person name="Bluhm B."/>
            <person name="Cannon C."/>
            <person name="Castanera R."/>
            <person name="Culley D."/>
            <person name="Daum C."/>
            <person name="Ezra D."/>
            <person name="Gonzalez J."/>
            <person name="Henrissat B."/>
            <person name="Kuo A."/>
            <person name="Liang C."/>
            <person name="Lipzen A."/>
            <person name="Lutzoni F."/>
            <person name="Magnuson J."/>
            <person name="Mondo S."/>
            <person name="Nolan M."/>
            <person name="Ohm R."/>
            <person name="Pangilinan J."/>
            <person name="Park H.-J."/>
            <person name="Ramirez L."/>
            <person name="Alfaro M."/>
            <person name="Sun H."/>
            <person name="Tritt A."/>
            <person name="Yoshinaga Y."/>
            <person name="Zwiers L.-H."/>
            <person name="Turgeon B."/>
            <person name="Goodwin S."/>
            <person name="Spatafora J."/>
            <person name="Crous P."/>
            <person name="Grigoriev I."/>
        </authorList>
    </citation>
    <scope>NUCLEOTIDE SEQUENCE</scope>
    <source>
        <strain evidence="2">CBS 379.55</strain>
    </source>
</reference>
<dbReference type="RefSeq" id="XP_033655548.1">
    <property type="nucleotide sequence ID" value="XM_033799689.1"/>
</dbReference>
<accession>A0A6A6JSP8</accession>
<proteinExistence type="predicted"/>